<name>A0A521DD30_9BACT</name>
<organism evidence="2 3">
    <name type="scientific">Gracilimonas mengyeensis</name>
    <dbReference type="NCBI Taxonomy" id="1302730"/>
    <lineage>
        <taxon>Bacteria</taxon>
        <taxon>Pseudomonadati</taxon>
        <taxon>Balneolota</taxon>
        <taxon>Balneolia</taxon>
        <taxon>Balneolales</taxon>
        <taxon>Balneolaceae</taxon>
        <taxon>Gracilimonas</taxon>
    </lineage>
</organism>
<evidence type="ECO:0000256" key="1">
    <source>
        <dbReference type="ARBA" id="ARBA00022649"/>
    </source>
</evidence>
<dbReference type="Proteomes" id="UP000317557">
    <property type="component" value="Unassembled WGS sequence"/>
</dbReference>
<proteinExistence type="predicted"/>
<keyword evidence="3" id="KW-1185">Reference proteome</keyword>
<dbReference type="InterPro" id="IPR007712">
    <property type="entry name" value="RelE/ParE_toxin"/>
</dbReference>
<dbReference type="Gene3D" id="3.30.2310.20">
    <property type="entry name" value="RelE-like"/>
    <property type="match status" value="1"/>
</dbReference>
<sequence length="94" mass="11201">MKLRFTEAAKKDYQEAKSWYEEIDPDLGSYFEATIDEALGRVKNNPMQYQEISGDTRKTVILKFPYNLFYLISDNTIVITALLHHRRDPEQWKR</sequence>
<keyword evidence="1" id="KW-1277">Toxin-antitoxin system</keyword>
<dbReference type="EMBL" id="FXTP01000008">
    <property type="protein sequence ID" value="SMO69573.1"/>
    <property type="molecule type" value="Genomic_DNA"/>
</dbReference>
<dbReference type="InterPro" id="IPR035093">
    <property type="entry name" value="RelE/ParE_toxin_dom_sf"/>
</dbReference>
<evidence type="ECO:0000313" key="3">
    <source>
        <dbReference type="Proteomes" id="UP000317557"/>
    </source>
</evidence>
<accession>A0A521DD30</accession>
<evidence type="ECO:0000313" key="2">
    <source>
        <dbReference type="EMBL" id="SMO69573.1"/>
    </source>
</evidence>
<protein>
    <submittedName>
        <fullName evidence="2">Plasmid stabilization system protein ParE</fullName>
    </submittedName>
</protein>
<reference evidence="2 3" key="1">
    <citation type="submission" date="2017-05" db="EMBL/GenBank/DDBJ databases">
        <authorList>
            <person name="Varghese N."/>
            <person name="Submissions S."/>
        </authorList>
    </citation>
    <scope>NUCLEOTIDE SEQUENCE [LARGE SCALE GENOMIC DNA]</scope>
    <source>
        <strain evidence="2 3">DSM 21985</strain>
    </source>
</reference>
<dbReference type="AlphaFoldDB" id="A0A521DD30"/>
<dbReference type="RefSeq" id="WP_142454520.1">
    <property type="nucleotide sequence ID" value="NZ_FXTP01000008.1"/>
</dbReference>
<dbReference type="OrthoDB" id="595476at2"/>
<dbReference type="Pfam" id="PF05016">
    <property type="entry name" value="ParE_toxin"/>
    <property type="match status" value="1"/>
</dbReference>
<gene>
    <name evidence="2" type="ORF">SAMN06265219_10855</name>
</gene>